<protein>
    <submittedName>
        <fullName evidence="1">Abi family protein</fullName>
    </submittedName>
</protein>
<dbReference type="InterPro" id="IPR011664">
    <property type="entry name" value="Abi_system_AbiD/AbiF-like"/>
</dbReference>
<dbReference type="PIRSF" id="PIRSF034934">
    <property type="entry name" value="AbiF_AbiD"/>
    <property type="match status" value="1"/>
</dbReference>
<dbReference type="eggNOG" id="COG4823">
    <property type="taxonomic scope" value="Bacteria"/>
</dbReference>
<dbReference type="KEGG" id="cmr:Cycma_3304"/>
<accession>G0IV37</accession>
<reference evidence="2" key="1">
    <citation type="submission" date="2011-07" db="EMBL/GenBank/DDBJ databases">
        <title>The complete genome of Cyclobacterium marinum DSM 745.</title>
        <authorList>
            <person name="Lucas S."/>
            <person name="Han J."/>
            <person name="Lapidus A."/>
            <person name="Bruce D."/>
            <person name="Goodwin L."/>
            <person name="Pitluck S."/>
            <person name="Peters L."/>
            <person name="Kyrpides N."/>
            <person name="Mavromatis K."/>
            <person name="Ivanova N."/>
            <person name="Ovchinnikova G."/>
            <person name="Chertkov O."/>
            <person name="Detter J.C."/>
            <person name="Tapia R."/>
            <person name="Han C."/>
            <person name="Land M."/>
            <person name="Hauser L."/>
            <person name="Markowitz V."/>
            <person name="Cheng J.-F."/>
            <person name="Hugenholtz P."/>
            <person name="Woyke T."/>
            <person name="Wu D."/>
            <person name="Tindall B."/>
            <person name="Schuetze A."/>
            <person name="Brambilla E."/>
            <person name="Klenk H.-P."/>
            <person name="Eisen J.A."/>
        </authorList>
    </citation>
    <scope>NUCLEOTIDE SEQUENCE [LARGE SCALE GENOMIC DNA]</scope>
    <source>
        <strain evidence="2">ATCC 25205 / DSM 745 / LMG 13164 / NCIMB 1802</strain>
    </source>
</reference>
<dbReference type="EMBL" id="CP002955">
    <property type="protein sequence ID" value="AEL27028.1"/>
    <property type="molecule type" value="Genomic_DNA"/>
</dbReference>
<dbReference type="Proteomes" id="UP000001635">
    <property type="component" value="Chromosome"/>
</dbReference>
<dbReference type="InterPro" id="IPR017034">
    <property type="entry name" value="Abi_system_AbiD/AbiF"/>
</dbReference>
<name>G0IV37_CYCMS</name>
<dbReference type="RefSeq" id="WP_014021318.1">
    <property type="nucleotide sequence ID" value="NC_015914.1"/>
</dbReference>
<evidence type="ECO:0000313" key="1">
    <source>
        <dbReference type="EMBL" id="AEL27028.1"/>
    </source>
</evidence>
<dbReference type="OrthoDB" id="5363652at2"/>
<evidence type="ECO:0000313" key="2">
    <source>
        <dbReference type="Proteomes" id="UP000001635"/>
    </source>
</evidence>
<sequence length="316" mass="37664">MSKRVYHKTPLSFEEQLKRLRSRGLIVQDDSKAIAYLKEISYYRLSAYFLPYQQVKDTFNKGTTFQQIISTYTFDRELRLLVFDCIERIEVAIRTQFIYQIANHHNDAHWQDNQGLFVQPYYNKIGNRVDPYNDFQAIISRAKTARRPEVFIKHYTNNYYKPSNPPSWMCLELLTMGELSHIYRGLRNNSDKKRIADFFDVHHSVFISWLHTLTYVRNLCAHHSRLWNRDLAIEPNRLLKARGPWLSADFQNNKRVFYFICVLKYLLMRANPGNHLKEKLIALFEKYPNVPIQYLGIPSDSKGNMKAWQNEPLWKV</sequence>
<proteinExistence type="predicted"/>
<dbReference type="Pfam" id="PF07751">
    <property type="entry name" value="Abi_2"/>
    <property type="match status" value="1"/>
</dbReference>
<dbReference type="HOGENOM" id="CLU_044962_2_1_10"/>
<organism evidence="1 2">
    <name type="scientific">Cyclobacterium marinum (strain ATCC 25205 / DSM 745 / LMG 13164 / NCIMB 1802)</name>
    <name type="common">Flectobacillus marinus</name>
    <dbReference type="NCBI Taxonomy" id="880070"/>
    <lineage>
        <taxon>Bacteria</taxon>
        <taxon>Pseudomonadati</taxon>
        <taxon>Bacteroidota</taxon>
        <taxon>Cytophagia</taxon>
        <taxon>Cytophagales</taxon>
        <taxon>Cyclobacteriaceae</taxon>
        <taxon>Cyclobacterium</taxon>
    </lineage>
</organism>
<gene>
    <name evidence="1" type="ordered locus">Cycma_3304</name>
</gene>
<dbReference type="STRING" id="880070.Cycma_3304"/>
<dbReference type="AlphaFoldDB" id="G0IV37"/>
<keyword evidence="2" id="KW-1185">Reference proteome</keyword>